<dbReference type="PROSITE" id="PS51186">
    <property type="entry name" value="GNAT"/>
    <property type="match status" value="1"/>
</dbReference>
<dbReference type="SUPFAM" id="SSF55729">
    <property type="entry name" value="Acyl-CoA N-acyltransferases (Nat)"/>
    <property type="match status" value="1"/>
</dbReference>
<feature type="domain" description="N-acetyltransferase" evidence="1">
    <location>
        <begin position="1"/>
        <end position="157"/>
    </location>
</feature>
<protein>
    <submittedName>
        <fullName evidence="2">Acetyltransferase (GNAT) family protein</fullName>
    </submittedName>
</protein>
<name>A0A1E3A693_9FIRM</name>
<reference evidence="2 3" key="1">
    <citation type="submission" date="2016-07" db="EMBL/GenBank/DDBJ databases">
        <title>Characterization of isolates of Eisenbergiella tayi derived from blood cultures, using whole genome sequencing.</title>
        <authorList>
            <person name="Burdz T."/>
            <person name="Wiebe D."/>
            <person name="Huynh C."/>
            <person name="Bernard K."/>
        </authorList>
    </citation>
    <scope>NUCLEOTIDE SEQUENCE [LARGE SCALE GENOMIC DNA]</scope>
    <source>
        <strain evidence="2 3">NML 110608</strain>
    </source>
</reference>
<evidence type="ECO:0000313" key="3">
    <source>
        <dbReference type="Proteomes" id="UP000094067"/>
    </source>
</evidence>
<dbReference type="GO" id="GO:0016747">
    <property type="term" value="F:acyltransferase activity, transferring groups other than amino-acyl groups"/>
    <property type="evidence" value="ECO:0007669"/>
    <property type="project" value="InterPro"/>
</dbReference>
<dbReference type="AlphaFoldDB" id="A0A1E3A693"/>
<accession>A0A1E3A693</accession>
<dbReference type="InterPro" id="IPR000182">
    <property type="entry name" value="GNAT_dom"/>
</dbReference>
<keyword evidence="2" id="KW-0808">Transferase</keyword>
<evidence type="ECO:0000313" key="2">
    <source>
        <dbReference type="EMBL" id="ODM03997.1"/>
    </source>
</evidence>
<dbReference type="Proteomes" id="UP000094067">
    <property type="component" value="Unassembled WGS sequence"/>
</dbReference>
<sequence length="163" mass="18555">MEMQKLTAEYGDENDIVSWMELVHTVSKHFPGLETEESMNEHKCTVLKFMNEQRAICVKDNNRVVGVLLFSKKHNMICCLAVLPEYREQGIASMLLNTALNCLDRTKIITVSTYRQGDEKGIAARALYKKFGFVEGELIEEFGYPNQRFVLNPLPGKCGFGNQ</sequence>
<dbReference type="InterPro" id="IPR016181">
    <property type="entry name" value="Acyl_CoA_acyltransferase"/>
</dbReference>
<gene>
    <name evidence="2" type="ORF">BEI61_04800</name>
</gene>
<dbReference type="Gene3D" id="3.40.630.30">
    <property type="match status" value="1"/>
</dbReference>
<dbReference type="EMBL" id="MCGH01000003">
    <property type="protein sequence ID" value="ODM03997.1"/>
    <property type="molecule type" value="Genomic_DNA"/>
</dbReference>
<proteinExistence type="predicted"/>
<organism evidence="2 3">
    <name type="scientific">Eisenbergiella tayi</name>
    <dbReference type="NCBI Taxonomy" id="1432052"/>
    <lineage>
        <taxon>Bacteria</taxon>
        <taxon>Bacillati</taxon>
        <taxon>Bacillota</taxon>
        <taxon>Clostridia</taxon>
        <taxon>Lachnospirales</taxon>
        <taxon>Lachnospiraceae</taxon>
        <taxon>Eisenbergiella</taxon>
    </lineage>
</organism>
<evidence type="ECO:0000259" key="1">
    <source>
        <dbReference type="PROSITE" id="PS51186"/>
    </source>
</evidence>
<dbReference type="RefSeq" id="WP_242879828.1">
    <property type="nucleotide sequence ID" value="NZ_MCGH01000003.1"/>
</dbReference>
<dbReference type="PATRIC" id="fig|1432052.4.peg.5329"/>
<comment type="caution">
    <text evidence="2">The sequence shown here is derived from an EMBL/GenBank/DDBJ whole genome shotgun (WGS) entry which is preliminary data.</text>
</comment>
<dbReference type="CDD" id="cd04301">
    <property type="entry name" value="NAT_SF"/>
    <property type="match status" value="1"/>
</dbReference>
<dbReference type="Pfam" id="PF13508">
    <property type="entry name" value="Acetyltransf_7"/>
    <property type="match status" value="1"/>
</dbReference>